<feature type="transmembrane region" description="Helical" evidence="23">
    <location>
        <begin position="169"/>
        <end position="191"/>
    </location>
</feature>
<dbReference type="InterPro" id="IPR036640">
    <property type="entry name" value="ABC1_TM_sf"/>
</dbReference>
<evidence type="ECO:0000256" key="4">
    <source>
        <dbReference type="ARBA" id="ARBA00022448"/>
    </source>
</evidence>
<feature type="domain" description="ABC transporter" evidence="24">
    <location>
        <begin position="598"/>
        <end position="824"/>
    </location>
</feature>
<dbReference type="InterPro" id="IPR011527">
    <property type="entry name" value="ABC1_TM_dom"/>
</dbReference>
<evidence type="ECO:0000256" key="16">
    <source>
        <dbReference type="ARBA" id="ARBA00034018"/>
    </source>
</evidence>
<feature type="transmembrane region" description="Helical" evidence="23">
    <location>
        <begin position="971"/>
        <end position="998"/>
    </location>
</feature>
<dbReference type="CDD" id="cd18598">
    <property type="entry name" value="ABC_6TM_MRP7_D1_like"/>
    <property type="match status" value="1"/>
</dbReference>
<keyword evidence="8" id="KW-0677">Repeat</keyword>
<comment type="catalytic activity">
    <reaction evidence="16">
        <text>ATP + H2O + xenobioticSide 1 = ADP + phosphate + xenobioticSide 2.</text>
        <dbReference type="EC" id="7.6.2.2"/>
    </reaction>
</comment>
<evidence type="ECO:0000256" key="6">
    <source>
        <dbReference type="ARBA" id="ARBA00022553"/>
    </source>
</evidence>
<evidence type="ECO:0000256" key="22">
    <source>
        <dbReference type="ARBA" id="ARBA00082787"/>
    </source>
</evidence>
<dbReference type="InterPro" id="IPR017871">
    <property type="entry name" value="ABC_transporter-like_CS"/>
</dbReference>
<dbReference type="InterPro" id="IPR050173">
    <property type="entry name" value="ABC_transporter_C-like"/>
</dbReference>
<feature type="transmembrane region" description="Helical" evidence="23">
    <location>
        <begin position="540"/>
        <end position="562"/>
    </location>
</feature>
<dbReference type="InterPro" id="IPR003593">
    <property type="entry name" value="AAA+_ATPase"/>
</dbReference>
<feature type="transmembrane region" description="Helical" evidence="23">
    <location>
        <begin position="134"/>
        <end position="154"/>
    </location>
</feature>
<comment type="catalytic activity">
    <reaction evidence="19">
        <text>17beta-estradiol 17-O-(beta-D-glucuronate)(in) + ATP + H2O = 17beta-estradiol 17-O-(beta-D-glucuronate)(out) + ADP + phosphate + H(+)</text>
        <dbReference type="Rhea" id="RHEA:60128"/>
        <dbReference type="ChEBI" id="CHEBI:15377"/>
        <dbReference type="ChEBI" id="CHEBI:15378"/>
        <dbReference type="ChEBI" id="CHEBI:30616"/>
        <dbReference type="ChEBI" id="CHEBI:43474"/>
        <dbReference type="ChEBI" id="CHEBI:82961"/>
        <dbReference type="ChEBI" id="CHEBI:456216"/>
    </reaction>
    <physiologicalReaction direction="left-to-right" evidence="19">
        <dbReference type="Rhea" id="RHEA:60129"/>
    </physiologicalReaction>
</comment>
<reference evidence="26" key="2">
    <citation type="submission" date="2025-08" db="UniProtKB">
        <authorList>
            <consortium name="Ensembl"/>
        </authorList>
    </citation>
    <scope>IDENTIFICATION</scope>
</reference>
<dbReference type="Proteomes" id="UP000472268">
    <property type="component" value="Chromosome 7"/>
</dbReference>
<dbReference type="CDD" id="cd03250">
    <property type="entry name" value="ABCC_MRP_domain1"/>
    <property type="match status" value="1"/>
</dbReference>
<dbReference type="EC" id="7.6.2.3" evidence="15"/>
<feature type="transmembrane region" description="Helical" evidence="23">
    <location>
        <begin position="505"/>
        <end position="528"/>
    </location>
</feature>
<keyword evidence="13" id="KW-0445">Lipid transport</keyword>
<dbReference type="InterPro" id="IPR003439">
    <property type="entry name" value="ABC_transporter-like_ATP-bd"/>
</dbReference>
<dbReference type="PROSITE" id="PS00211">
    <property type="entry name" value="ABC_TRANSPORTER_1"/>
    <property type="match status" value="2"/>
</dbReference>
<evidence type="ECO:0000256" key="13">
    <source>
        <dbReference type="ARBA" id="ARBA00023055"/>
    </source>
</evidence>
<evidence type="ECO:0000256" key="8">
    <source>
        <dbReference type="ARBA" id="ARBA00022737"/>
    </source>
</evidence>
<keyword evidence="7 23" id="KW-0812">Transmembrane</keyword>
<protein>
    <recommendedName>
        <fullName evidence="21">ATP-binding cassette sub-family C member 10</fullName>
        <ecNumber evidence="3">7.6.2.2</ecNumber>
        <ecNumber evidence="15">7.6.2.3</ecNumber>
    </recommendedName>
    <alternativeName>
        <fullName evidence="22">Multidrug resistance-associated protein 7</fullName>
    </alternativeName>
</protein>
<dbReference type="Pfam" id="PF00005">
    <property type="entry name" value="ABC_tran"/>
    <property type="match status" value="2"/>
</dbReference>
<keyword evidence="9" id="KW-0547">Nucleotide-binding</keyword>
<evidence type="ECO:0000256" key="15">
    <source>
        <dbReference type="ARBA" id="ARBA00024220"/>
    </source>
</evidence>
<dbReference type="RefSeq" id="XP_029800370.1">
    <property type="nucleotide sequence ID" value="XM_029944510.1"/>
</dbReference>
<keyword evidence="6" id="KW-0597">Phosphoprotein</keyword>
<dbReference type="CTD" id="89845"/>
<evidence type="ECO:0000256" key="2">
    <source>
        <dbReference type="ARBA" id="ARBA00009726"/>
    </source>
</evidence>
<keyword evidence="12 23" id="KW-1133">Transmembrane helix</keyword>
<dbReference type="PROSITE" id="PS50893">
    <property type="entry name" value="ABC_TRANSPORTER_2"/>
    <property type="match status" value="2"/>
</dbReference>
<dbReference type="GO" id="GO:0016323">
    <property type="term" value="C:basolateral plasma membrane"/>
    <property type="evidence" value="ECO:0007669"/>
    <property type="project" value="UniProtKB-SubCell"/>
</dbReference>
<evidence type="ECO:0000256" key="23">
    <source>
        <dbReference type="SAM" id="Phobius"/>
    </source>
</evidence>
<evidence type="ECO:0000259" key="24">
    <source>
        <dbReference type="PROSITE" id="PS50893"/>
    </source>
</evidence>
<dbReference type="SMART" id="SM00382">
    <property type="entry name" value="AAA"/>
    <property type="match status" value="2"/>
</dbReference>
<comment type="catalytic activity">
    <reaction evidence="18">
        <text>leukotriene C4(in) + ATP + H2O = leukotriene C4(out) + ADP + phosphate + H(+)</text>
        <dbReference type="Rhea" id="RHEA:38963"/>
        <dbReference type="ChEBI" id="CHEBI:15377"/>
        <dbReference type="ChEBI" id="CHEBI:15378"/>
        <dbReference type="ChEBI" id="CHEBI:30616"/>
        <dbReference type="ChEBI" id="CHEBI:43474"/>
        <dbReference type="ChEBI" id="CHEBI:57973"/>
        <dbReference type="ChEBI" id="CHEBI:456216"/>
    </reaction>
    <physiologicalReaction direction="left-to-right" evidence="18">
        <dbReference type="Rhea" id="RHEA:38964"/>
    </physiologicalReaction>
</comment>
<dbReference type="Gene3D" id="3.40.50.300">
    <property type="entry name" value="P-loop containing nucleotide triphosphate hydrolases"/>
    <property type="match status" value="2"/>
</dbReference>
<evidence type="ECO:0000256" key="14">
    <source>
        <dbReference type="ARBA" id="ARBA00023136"/>
    </source>
</evidence>
<dbReference type="Ensembl" id="ENSSSUT00005005437.1">
    <property type="protein sequence ID" value="ENSSSUP00005004710.1"/>
    <property type="gene ID" value="ENSSSUG00005003080.1"/>
</dbReference>
<dbReference type="CDD" id="cd03244">
    <property type="entry name" value="ABCC_MRP_domain2"/>
    <property type="match status" value="1"/>
</dbReference>
<keyword evidence="4" id="KW-0813">Transport</keyword>
<keyword evidence="10" id="KW-0067">ATP-binding</keyword>
<feature type="domain" description="ABC transmembrane type-1" evidence="25">
    <location>
        <begin position="886"/>
        <end position="1211"/>
    </location>
</feature>
<dbReference type="GO" id="GO:0006869">
    <property type="term" value="P:lipid transport"/>
    <property type="evidence" value="ECO:0007669"/>
    <property type="project" value="UniProtKB-KW"/>
</dbReference>
<evidence type="ECO:0000256" key="18">
    <source>
        <dbReference type="ARBA" id="ARBA00047523"/>
    </source>
</evidence>
<evidence type="ECO:0000256" key="10">
    <source>
        <dbReference type="ARBA" id="ARBA00022840"/>
    </source>
</evidence>
<dbReference type="GO" id="GO:0015431">
    <property type="term" value="F:ABC-type glutathione S-conjugate transporter activity"/>
    <property type="evidence" value="ECO:0007669"/>
    <property type="project" value="UniProtKB-EC"/>
</dbReference>
<dbReference type="FunFam" id="1.20.1560.10:FF:000037">
    <property type="entry name" value="ATP-binding cassette subfamily C member 10"/>
    <property type="match status" value="1"/>
</dbReference>
<evidence type="ECO:0000256" key="5">
    <source>
        <dbReference type="ARBA" id="ARBA00022475"/>
    </source>
</evidence>
<evidence type="ECO:0000256" key="1">
    <source>
        <dbReference type="ARBA" id="ARBA00004554"/>
    </source>
</evidence>
<dbReference type="GO" id="GO:0008559">
    <property type="term" value="F:ABC-type xenobiotic transporter activity"/>
    <property type="evidence" value="ECO:0007669"/>
    <property type="project" value="UniProtKB-EC"/>
</dbReference>
<gene>
    <name evidence="26" type="primary">ABCC10</name>
</gene>
<dbReference type="InterPro" id="IPR027417">
    <property type="entry name" value="P-loop_NTPase"/>
</dbReference>
<evidence type="ECO:0000256" key="7">
    <source>
        <dbReference type="ARBA" id="ARBA00022692"/>
    </source>
</evidence>
<dbReference type="SUPFAM" id="SSF52540">
    <property type="entry name" value="P-loop containing nucleoside triphosphate hydrolases"/>
    <property type="match status" value="2"/>
</dbReference>
<feature type="transmembrane region" description="Helical" evidence="23">
    <location>
        <begin position="879"/>
        <end position="897"/>
    </location>
</feature>
<dbReference type="FunFam" id="3.40.50.300:FF:000163">
    <property type="entry name" value="Multidrug resistance-associated protein member 4"/>
    <property type="match status" value="1"/>
</dbReference>
<dbReference type="GeneID" id="115296085"/>
<evidence type="ECO:0000256" key="19">
    <source>
        <dbReference type="ARBA" id="ARBA00047576"/>
    </source>
</evidence>
<evidence type="ECO:0000313" key="27">
    <source>
        <dbReference type="Proteomes" id="UP000472268"/>
    </source>
</evidence>
<sequence length="1488" mass="161851">MEWLLAQLCETSVSQPLPVWEGDTTGHCFTQLVLSALPHALLAVLSACHWGAPRNPDYILHCSPGWRLRLAASFLLSVFPLLDLLPVALPPGAGPGPIGLEVLAGGVAAVAWISHCLALWALAHSPHGHSRGPLALALAAFLPAPALVLTLLWHCQRGTLLPPLLPGPLSRLCLLILQLAALLAYGLGWAVPGEPREPWPQEPLLSQEQEPEIAEDGESWLSRFSYAWLTPLLARGARGELRQPQDTCRLPHRLHPAYLARVFQAHWQEGAQLWRALYGAFGKHYLVLGLLKLVGTMLGFSGPLLLSLLVGFLEEGQEPLSNGLLYALGLAGGAVLGAVLQNQYGYEIRKMTLQARGAVLNILYRKALQLGPRGPPVGEALNLLGTDSERLLNFAGSFHEAWGLPLQLAVTLYLLHHQVGVAFVGGLILALLLVPVNKVIATRIMASNQEMLQHKDARVKLMTELLSGIRVIKFFGWEQALGARVEACRARELGRLRVIKYLDAACVYLWAALPVVISIVIFITYVLMGHQLTATKVFTALALVRMLILPLNNFPWVINGLLEAKVSLDRIQRFLDLPNQNPQAYYSPDPPTEPSTVLELHEALFSWDPVGTSQEIFISHLEVKKGVLVGIVGKVGCGKSSLLAAIAGELHRLRGRVAVLGLSKGFGLATQEPWIQFATIRDNILFGKTFDAQLYKEVLEACALSDDLSILPAGDQTEVGEKGVTLSGGQRARIALARAVYQEKELYLLDDPLAAVDADVANHLLHRCILGVLSHTTRLLCTHRIEYLERADMVLLMEAGRLVQAGPPSEILPLVQAIPKAWTEDGQESDSATAQSGQNPEKTKACLEVEENSSGRLLQEESKKEGAVALHVYRAYWRAVGRGLALAILLSLLLMQGTRNAADWWLSHWISQLKTDKNSSPEAPAPSSPGPTGLLSAQLLLFSPGSLYTSVSPLPRAAPNGSSDIRFYLTIYATIAGVNSLCTLLRAVLFAAGTLQAAATLHRRLLRRVLMAPVTFFESTPAGRVINRFSSDVACADDSLPFMLNILLANAVGLLGLLAVLGSGLPWLLLLLPPLSIVYYCVQRHYRASSRELRRLSSLTLSPLYTHLADTLAGLAVLRAAGATYRFEEENQRLLELNQRCQFAASAAMQWLDIRLQLMGATVVSTIAVIALVQHQQGLANPGLVGLSLSYALSLTGLLSGLVSSFTQTEAMLVSVERLEEYSCDLPQEPQGQLPRLGIGWLTQGSVEFQDVVLVYRPGLPNALDRVTFRVQPGEKLGIVGRTGSGKSSLLLVLFRLLEPSSGRVLLDGVDTSQLELAELRSQLAVIPQEPFLFSGTVRENLDPRGLHEDRALWQALEQCHLSEVIMSMGGLDGELGEGGRSLSLGQRQLLCLARALLTDAKILCIDEATASVDQKTDQLLQQTICKRFANKTVLTIAHRLNTILNSDRVLVLQAGRVVELDSPAALRSQPHSLFQQLLQSSHQGSSP</sequence>
<feature type="transmembrane region" description="Helical" evidence="23">
    <location>
        <begin position="70"/>
        <end position="90"/>
    </location>
</feature>
<evidence type="ECO:0000256" key="12">
    <source>
        <dbReference type="ARBA" id="ARBA00022989"/>
    </source>
</evidence>
<evidence type="ECO:0000256" key="21">
    <source>
        <dbReference type="ARBA" id="ARBA00067405"/>
    </source>
</evidence>
<name>A0A673T5B5_SURSU</name>
<comment type="similarity">
    <text evidence="2">Belongs to the ABC transporter superfamily. ABCC family. Conjugate transporter (TC 3.A.1.208) subfamily.</text>
</comment>
<feature type="transmembrane region" description="Helical" evidence="23">
    <location>
        <begin position="391"/>
        <end position="415"/>
    </location>
</feature>
<dbReference type="PANTHER" id="PTHR24223:SF330">
    <property type="entry name" value="ATP-BINDING CASSETTE SUB-FAMILY C MEMBER 10"/>
    <property type="match status" value="1"/>
</dbReference>
<evidence type="ECO:0000313" key="26">
    <source>
        <dbReference type="Ensembl" id="ENSSSUP00005004710.1"/>
    </source>
</evidence>
<dbReference type="PANTHER" id="PTHR24223">
    <property type="entry name" value="ATP-BINDING CASSETTE SUB-FAMILY C"/>
    <property type="match status" value="1"/>
</dbReference>
<dbReference type="Pfam" id="PF00664">
    <property type="entry name" value="ABC_membrane"/>
    <property type="match status" value="2"/>
</dbReference>
<dbReference type="EC" id="7.6.2.2" evidence="3"/>
<feature type="transmembrane region" description="Helical" evidence="23">
    <location>
        <begin position="102"/>
        <end position="122"/>
    </location>
</feature>
<feature type="transmembrane region" description="Helical" evidence="23">
    <location>
        <begin position="29"/>
        <end position="50"/>
    </location>
</feature>
<evidence type="ECO:0000256" key="3">
    <source>
        <dbReference type="ARBA" id="ARBA00012191"/>
    </source>
</evidence>
<accession>A0A673T5B5</accession>
<dbReference type="CDD" id="cd18605">
    <property type="entry name" value="ABC_6TM_MRP7_D2_like"/>
    <property type="match status" value="1"/>
</dbReference>
<dbReference type="OrthoDB" id="6500128at2759"/>
<evidence type="ECO:0000256" key="20">
    <source>
        <dbReference type="ARBA" id="ARBA00048007"/>
    </source>
</evidence>
<keyword evidence="11" id="KW-1278">Translocase</keyword>
<feature type="transmembrane region" description="Helical" evidence="23">
    <location>
        <begin position="1040"/>
        <end position="1059"/>
    </location>
</feature>
<dbReference type="GO" id="GO:0016887">
    <property type="term" value="F:ATP hydrolysis activity"/>
    <property type="evidence" value="ECO:0007669"/>
    <property type="project" value="InterPro"/>
</dbReference>
<dbReference type="FunFam" id="3.40.50.300:FF:001090">
    <property type="entry name" value="ATP-binding cassette subfamily C member 10"/>
    <property type="match status" value="1"/>
</dbReference>
<evidence type="ECO:0000256" key="17">
    <source>
        <dbReference type="ARBA" id="ARBA00034696"/>
    </source>
</evidence>
<dbReference type="GO" id="GO:0005524">
    <property type="term" value="F:ATP binding"/>
    <property type="evidence" value="ECO:0007669"/>
    <property type="project" value="UniProtKB-KW"/>
</dbReference>
<organism evidence="26 27">
    <name type="scientific">Suricata suricatta</name>
    <name type="common">Meerkat</name>
    <dbReference type="NCBI Taxonomy" id="37032"/>
    <lineage>
        <taxon>Eukaryota</taxon>
        <taxon>Metazoa</taxon>
        <taxon>Chordata</taxon>
        <taxon>Craniata</taxon>
        <taxon>Vertebrata</taxon>
        <taxon>Euteleostomi</taxon>
        <taxon>Mammalia</taxon>
        <taxon>Eutheria</taxon>
        <taxon>Laurasiatheria</taxon>
        <taxon>Carnivora</taxon>
        <taxon>Feliformia</taxon>
        <taxon>Herpestidae</taxon>
        <taxon>Suricata</taxon>
    </lineage>
</organism>
<proteinExistence type="inferred from homology"/>
<dbReference type="Gene3D" id="1.20.1560.10">
    <property type="entry name" value="ABC transporter type 1, transmembrane domain"/>
    <property type="match status" value="2"/>
</dbReference>
<evidence type="ECO:0000256" key="11">
    <source>
        <dbReference type="ARBA" id="ARBA00022967"/>
    </source>
</evidence>
<keyword evidence="14 23" id="KW-0472">Membrane</keyword>
<evidence type="ECO:0000259" key="25">
    <source>
        <dbReference type="PROSITE" id="PS50929"/>
    </source>
</evidence>
<feature type="domain" description="ABC transmembrane type-1" evidence="25">
    <location>
        <begin position="286"/>
        <end position="563"/>
    </location>
</feature>
<reference evidence="26 27" key="1">
    <citation type="submission" date="2019-05" db="EMBL/GenBank/DDBJ databases">
        <title>A Chromosome-scale Meerkat (S. suricatta) Genome Assembly.</title>
        <authorList>
            <person name="Dudchenko O."/>
            <person name="Lieberman Aiden E."/>
            <person name="Tung J."/>
            <person name="Barreiro L.B."/>
            <person name="Clutton-Brock T.H."/>
        </authorList>
    </citation>
    <scope>NUCLEOTIDE SEQUENCE [LARGE SCALE GENOMIC DNA]</scope>
</reference>
<dbReference type="OMA" id="PYAWPSQ"/>
<comment type="catalytic activity">
    <reaction evidence="20">
        <text>an S-substituted glutathione(in) + ATP + H2O = an S-substituted glutathione(out) + ADP + phosphate + H(+)</text>
        <dbReference type="Rhea" id="RHEA:19121"/>
        <dbReference type="ChEBI" id="CHEBI:15377"/>
        <dbReference type="ChEBI" id="CHEBI:15378"/>
        <dbReference type="ChEBI" id="CHEBI:30616"/>
        <dbReference type="ChEBI" id="CHEBI:43474"/>
        <dbReference type="ChEBI" id="CHEBI:90779"/>
        <dbReference type="ChEBI" id="CHEBI:456216"/>
        <dbReference type="EC" id="7.6.2.3"/>
    </reaction>
    <physiologicalReaction direction="left-to-right" evidence="20">
        <dbReference type="Rhea" id="RHEA:19122"/>
    </physiologicalReaction>
</comment>
<feature type="transmembrane region" description="Helical" evidence="23">
    <location>
        <begin position="421"/>
        <end position="441"/>
    </location>
</feature>
<dbReference type="PROSITE" id="PS50929">
    <property type="entry name" value="ABC_TM1F"/>
    <property type="match status" value="2"/>
</dbReference>
<feature type="transmembrane region" description="Helical" evidence="23">
    <location>
        <begin position="285"/>
        <end position="312"/>
    </location>
</feature>
<feature type="transmembrane region" description="Helical" evidence="23">
    <location>
        <begin position="324"/>
        <end position="341"/>
    </location>
</feature>
<feature type="domain" description="ABC transporter" evidence="24">
    <location>
        <begin position="1247"/>
        <end position="1480"/>
    </location>
</feature>
<reference evidence="26" key="3">
    <citation type="submission" date="2025-09" db="UniProtKB">
        <authorList>
            <consortium name="Ensembl"/>
        </authorList>
    </citation>
    <scope>IDENTIFICATION</scope>
</reference>
<dbReference type="SUPFAM" id="SSF90123">
    <property type="entry name" value="ABC transporter transmembrane region"/>
    <property type="match status" value="2"/>
</dbReference>
<evidence type="ECO:0000256" key="9">
    <source>
        <dbReference type="ARBA" id="ARBA00022741"/>
    </source>
</evidence>
<dbReference type="RefSeq" id="XP_029800369.1">
    <property type="nucleotide sequence ID" value="XM_029944509.1"/>
</dbReference>
<keyword evidence="27" id="KW-1185">Reference proteome</keyword>
<comment type="subcellular location">
    <subcellularLocation>
        <location evidence="17">Basal cell membrane</location>
        <topology evidence="17">Multi-pass membrane protein</topology>
    </subcellularLocation>
    <subcellularLocation>
        <location evidence="1">Basolateral cell membrane</location>
        <topology evidence="1">Multi-pass membrane protein</topology>
    </subcellularLocation>
</comment>
<keyword evidence="5" id="KW-1003">Cell membrane</keyword>